<organism evidence="1 2">
    <name type="scientific">Pelagibacterium nitratireducens</name>
    <dbReference type="NCBI Taxonomy" id="1046114"/>
    <lineage>
        <taxon>Bacteria</taxon>
        <taxon>Pseudomonadati</taxon>
        <taxon>Pseudomonadota</taxon>
        <taxon>Alphaproteobacteria</taxon>
        <taxon>Hyphomicrobiales</taxon>
        <taxon>Devosiaceae</taxon>
        <taxon>Pelagibacterium</taxon>
    </lineage>
</organism>
<name>A0ABZ2I440_9HYPH</name>
<dbReference type="EMBL" id="CP146275">
    <property type="protein sequence ID" value="WWT31912.1"/>
    <property type="molecule type" value="Genomic_DNA"/>
</dbReference>
<dbReference type="Pfam" id="PF11367">
    <property type="entry name" value="Tail_completion_gp17"/>
    <property type="match status" value="1"/>
</dbReference>
<dbReference type="RefSeq" id="WP_338607373.1">
    <property type="nucleotide sequence ID" value="NZ_CP146275.1"/>
</dbReference>
<accession>A0ABZ2I440</accession>
<dbReference type="Proteomes" id="UP001369958">
    <property type="component" value="Chromosome"/>
</dbReference>
<proteinExistence type="predicted"/>
<sequence>MEALEDIQNALVSAWAADAPLALLIGEGAIFDAPPKGQQPPYVTILRHDAVPRDGDEAPGCEHRLTIHCWSPQPSRAAAIQIADRIERVAVMGALAPQDHVLTHRRHVRTETAIDLATGRARAAVQLRLFSEPKDN</sequence>
<dbReference type="Gene3D" id="3.30.2000.30">
    <property type="match status" value="1"/>
</dbReference>
<dbReference type="InterPro" id="IPR021508">
    <property type="entry name" value="Gp17-like"/>
</dbReference>
<gene>
    <name evidence="1" type="ORF">V6617_12955</name>
</gene>
<evidence type="ECO:0000313" key="1">
    <source>
        <dbReference type="EMBL" id="WWT31912.1"/>
    </source>
</evidence>
<evidence type="ECO:0000313" key="2">
    <source>
        <dbReference type="Proteomes" id="UP001369958"/>
    </source>
</evidence>
<keyword evidence="2" id="KW-1185">Reference proteome</keyword>
<dbReference type="InterPro" id="IPR053745">
    <property type="entry name" value="Viral_Tail_Comp_sf"/>
</dbReference>
<reference evidence="1 2" key="1">
    <citation type="submission" date="2024-02" db="EMBL/GenBank/DDBJ databases">
        <title>Complete genome sequence of Pelagibacterium nitratireducens ZH15.</title>
        <authorList>
            <person name="Zhao L.H."/>
        </authorList>
    </citation>
    <scope>NUCLEOTIDE SEQUENCE [LARGE SCALE GENOMIC DNA]</scope>
    <source>
        <strain evidence="1 2">ZH15</strain>
    </source>
</reference>
<protein>
    <submittedName>
        <fullName evidence="1">DUF3168 domain-containing protein</fullName>
    </submittedName>
</protein>